<dbReference type="EMBL" id="RKLU01000003">
    <property type="protein sequence ID" value="TQQ80972.1"/>
    <property type="molecule type" value="Genomic_DNA"/>
</dbReference>
<proteinExistence type="predicted"/>
<evidence type="ECO:0000256" key="1">
    <source>
        <dbReference type="SAM" id="MobiDB-lite"/>
    </source>
</evidence>
<dbReference type="AlphaFoldDB" id="A0A8J8PBI4"/>
<evidence type="ECO:0000313" key="3">
    <source>
        <dbReference type="Proteomes" id="UP000705823"/>
    </source>
</evidence>
<dbReference type="RefSeq" id="WP_142979534.1">
    <property type="nucleotide sequence ID" value="NZ_RKLU01000003.1"/>
</dbReference>
<gene>
    <name evidence="2" type="ORF">EGH24_07395</name>
</gene>
<feature type="region of interest" description="Disordered" evidence="1">
    <location>
        <begin position="40"/>
        <end position="68"/>
    </location>
</feature>
<feature type="compositionally biased region" description="Polar residues" evidence="1">
    <location>
        <begin position="57"/>
        <end position="68"/>
    </location>
</feature>
<organism evidence="2 3">
    <name type="scientific">Halonotius terrestris</name>
    <dbReference type="NCBI Taxonomy" id="2487750"/>
    <lineage>
        <taxon>Archaea</taxon>
        <taxon>Methanobacteriati</taxon>
        <taxon>Methanobacteriota</taxon>
        <taxon>Stenosarchaea group</taxon>
        <taxon>Halobacteria</taxon>
        <taxon>Halobacteriales</taxon>
        <taxon>Haloferacaceae</taxon>
        <taxon>Halonotius</taxon>
    </lineage>
</organism>
<dbReference type="OrthoDB" id="225129at2157"/>
<evidence type="ECO:0000313" key="2">
    <source>
        <dbReference type="EMBL" id="TQQ80972.1"/>
    </source>
</evidence>
<sequence length="68" mass="6928">MTDDGSYCRLCGAALQQGAIASEQRACCLNATTIEGVCPTHGPLGPHHVVDDPPDTPANTGSKSSESS</sequence>
<keyword evidence="3" id="KW-1185">Reference proteome</keyword>
<protein>
    <submittedName>
        <fullName evidence="2">Uncharacterized protein</fullName>
    </submittedName>
</protein>
<reference evidence="2" key="1">
    <citation type="submission" date="2019-02" db="EMBL/GenBank/DDBJ databases">
        <title>Halonotius sp. a new haloarchaeum isolated from saline soil.</title>
        <authorList>
            <person name="Duran-Viseras A."/>
            <person name="Sanchez-Porro C."/>
            <person name="Ventosa A."/>
        </authorList>
    </citation>
    <scope>NUCLEOTIDE SEQUENCE</scope>
    <source>
        <strain evidence="2">F15B</strain>
    </source>
</reference>
<dbReference type="Proteomes" id="UP000705823">
    <property type="component" value="Unassembled WGS sequence"/>
</dbReference>
<comment type="caution">
    <text evidence="2">The sequence shown here is derived from an EMBL/GenBank/DDBJ whole genome shotgun (WGS) entry which is preliminary data.</text>
</comment>
<accession>A0A8J8PBI4</accession>
<name>A0A8J8PBI4_9EURY</name>